<evidence type="ECO:0000256" key="4">
    <source>
        <dbReference type="PROSITE-ProRule" id="PRU00024"/>
    </source>
</evidence>
<dbReference type="InterPro" id="IPR001841">
    <property type="entry name" value="Znf_RING"/>
</dbReference>
<keyword evidence="3" id="KW-0862">Zinc</keyword>
<dbReference type="InterPro" id="IPR011042">
    <property type="entry name" value="6-blade_b-propeller_TolB-like"/>
</dbReference>
<dbReference type="Pfam" id="PF00097">
    <property type="entry name" value="zf-C3HC4"/>
    <property type="match status" value="1"/>
</dbReference>
<dbReference type="SMART" id="SM00184">
    <property type="entry name" value="RING"/>
    <property type="match status" value="1"/>
</dbReference>
<feature type="coiled-coil region" evidence="5">
    <location>
        <begin position="233"/>
        <end position="278"/>
    </location>
</feature>
<evidence type="ECO:0000259" key="7">
    <source>
        <dbReference type="PROSITE" id="PS50119"/>
    </source>
</evidence>
<dbReference type="PANTHER" id="PTHR25462:SF291">
    <property type="entry name" value="E3 UBIQUITIN-PROTEIN LIGASE TRIM45"/>
    <property type="match status" value="1"/>
</dbReference>
<feature type="domain" description="B box-type" evidence="7">
    <location>
        <begin position="161"/>
        <end position="210"/>
    </location>
</feature>
<evidence type="ECO:0000256" key="1">
    <source>
        <dbReference type="ARBA" id="ARBA00022723"/>
    </source>
</evidence>
<dbReference type="PROSITE" id="PS00518">
    <property type="entry name" value="ZF_RING_1"/>
    <property type="match status" value="1"/>
</dbReference>
<keyword evidence="5" id="KW-0175">Coiled coil</keyword>
<protein>
    <submittedName>
        <fullName evidence="8">Uncharacterized protein</fullName>
    </submittedName>
</protein>
<dbReference type="InterPro" id="IPR018957">
    <property type="entry name" value="Znf_C3HC4_RING-type"/>
</dbReference>
<evidence type="ECO:0000313" key="9">
    <source>
        <dbReference type="Proteomes" id="UP001634394"/>
    </source>
</evidence>
<keyword evidence="9" id="KW-1185">Reference proteome</keyword>
<dbReference type="CDD" id="cd19756">
    <property type="entry name" value="Bbox2"/>
    <property type="match status" value="1"/>
</dbReference>
<reference evidence="8 9" key="1">
    <citation type="submission" date="2024-11" db="EMBL/GenBank/DDBJ databases">
        <title>Chromosome-level genome assembly of the freshwater bivalve Anodonta woodiana.</title>
        <authorList>
            <person name="Chen X."/>
        </authorList>
    </citation>
    <scope>NUCLEOTIDE SEQUENCE [LARGE SCALE GENOMIC DNA]</scope>
    <source>
        <strain evidence="8">MN2024</strain>
        <tissue evidence="8">Gills</tissue>
    </source>
</reference>
<name>A0ABD3TL34_SINWO</name>
<evidence type="ECO:0000313" key="8">
    <source>
        <dbReference type="EMBL" id="KAL3837143.1"/>
    </source>
</evidence>
<dbReference type="InterPro" id="IPR000315">
    <property type="entry name" value="Znf_B-box"/>
</dbReference>
<dbReference type="InterPro" id="IPR017907">
    <property type="entry name" value="Znf_RING_CS"/>
</dbReference>
<feature type="domain" description="RING-type" evidence="6">
    <location>
        <begin position="16"/>
        <end position="63"/>
    </location>
</feature>
<dbReference type="PROSITE" id="PS50119">
    <property type="entry name" value="ZF_BBOX"/>
    <property type="match status" value="2"/>
</dbReference>
<dbReference type="Gene3D" id="2.120.10.30">
    <property type="entry name" value="TolB, C-terminal domain"/>
    <property type="match status" value="1"/>
</dbReference>
<gene>
    <name evidence="8" type="ORF">ACJMK2_022521</name>
</gene>
<dbReference type="EMBL" id="JBJQND010000018">
    <property type="protein sequence ID" value="KAL3837143.1"/>
    <property type="molecule type" value="Genomic_DNA"/>
</dbReference>
<dbReference type="AlphaFoldDB" id="A0ABD3TL34"/>
<comment type="caution">
    <text evidence="8">The sequence shown here is derived from an EMBL/GenBank/DDBJ whole genome shotgun (WGS) entry which is preliminary data.</text>
</comment>
<evidence type="ECO:0000256" key="3">
    <source>
        <dbReference type="ARBA" id="ARBA00022833"/>
    </source>
</evidence>
<dbReference type="Gene3D" id="3.30.40.10">
    <property type="entry name" value="Zinc/RING finger domain, C3HC4 (zinc finger)"/>
    <property type="match status" value="1"/>
</dbReference>
<dbReference type="PANTHER" id="PTHR25462">
    <property type="entry name" value="BONUS, ISOFORM C-RELATED"/>
    <property type="match status" value="1"/>
</dbReference>
<dbReference type="InterPro" id="IPR047153">
    <property type="entry name" value="TRIM45/56/19-like"/>
</dbReference>
<feature type="domain" description="B box-type" evidence="7">
    <location>
        <begin position="97"/>
        <end position="147"/>
    </location>
</feature>
<organism evidence="8 9">
    <name type="scientific">Sinanodonta woodiana</name>
    <name type="common">Chinese pond mussel</name>
    <name type="synonym">Anodonta woodiana</name>
    <dbReference type="NCBI Taxonomy" id="1069815"/>
    <lineage>
        <taxon>Eukaryota</taxon>
        <taxon>Metazoa</taxon>
        <taxon>Spiralia</taxon>
        <taxon>Lophotrochozoa</taxon>
        <taxon>Mollusca</taxon>
        <taxon>Bivalvia</taxon>
        <taxon>Autobranchia</taxon>
        <taxon>Heteroconchia</taxon>
        <taxon>Palaeoheterodonta</taxon>
        <taxon>Unionida</taxon>
        <taxon>Unionoidea</taxon>
        <taxon>Unionidae</taxon>
        <taxon>Unioninae</taxon>
        <taxon>Sinanodonta</taxon>
    </lineage>
</organism>
<evidence type="ECO:0000256" key="2">
    <source>
        <dbReference type="ARBA" id="ARBA00022771"/>
    </source>
</evidence>
<dbReference type="InterPro" id="IPR013083">
    <property type="entry name" value="Znf_RING/FYVE/PHD"/>
</dbReference>
<evidence type="ECO:0000256" key="5">
    <source>
        <dbReference type="SAM" id="Coils"/>
    </source>
</evidence>
<dbReference type="SUPFAM" id="SSF57850">
    <property type="entry name" value="RING/U-box"/>
    <property type="match status" value="1"/>
</dbReference>
<proteinExistence type="predicted"/>
<dbReference type="SUPFAM" id="SSF101898">
    <property type="entry name" value="NHL repeat"/>
    <property type="match status" value="1"/>
</dbReference>
<accession>A0ABD3TL34</accession>
<sequence length="668" mass="76844">MAATKTTPRLHDHLKCPLCLMVFKMPRILPCFHSFCQGCLQSHISKQIKSNVNTRSFQCPICDNVTRCPGGRKTSDLAIAFPLNTVASFLLSVKNEKAEFFCDPCKLAGKSITAVEYCMACDETLCKQCTMYHKTNKTLNTHEILNMVELTSKPEYVIKLSKTADCPKHSDQEVEYYCKDHKILYCGKCQNDHRICSNKRDLVQHAREEIEKRKVEDVMKQFWDLLEHLETFIRTNKENVKSLESQVEELTNELQRIRNKLNDTLDELEIKVRQEGERRCKKEAHRMLQENERCKSIIASIRNSYKLMETMTKYGLKTDFNIYLTLNKMENHLEDYNKSVNKYFSKMNNVTLELNEQLKKLCNIQIEDESLIFVNDRQMDSPYKQVRVSSEDYTITRIKVVDIQDSVNKNTHYTGVAFSNTGDSYVLVDRENNRCLLFTSSNNCISQVELPAKPWDVCFCGESDVAVSFPEAKLIQISKLIDNVFDSARTISVDMEVSGLAALDKDKLVFSGKLNGKYCWSVIQTGDMKQLSHFEINDPEDVTDKFFHTYLAVNSTKDRVYISCSGTNSVYCYGLDGRVFYKYQHKDLNIPLGIDIDSGNNVYVVGYRSLSIHQISPEGRLIQIVQSGVPLDPVALTFEPKGENFIVTSQRQTRKLCVFRIKYNGDQK</sequence>
<dbReference type="Gene3D" id="3.30.160.60">
    <property type="entry name" value="Classic Zinc Finger"/>
    <property type="match status" value="1"/>
</dbReference>
<dbReference type="PROSITE" id="PS50089">
    <property type="entry name" value="ZF_RING_2"/>
    <property type="match status" value="1"/>
</dbReference>
<keyword evidence="1" id="KW-0479">Metal-binding</keyword>
<evidence type="ECO:0000259" key="6">
    <source>
        <dbReference type="PROSITE" id="PS50089"/>
    </source>
</evidence>
<keyword evidence="2 4" id="KW-0863">Zinc-finger</keyword>
<dbReference type="GO" id="GO:0008270">
    <property type="term" value="F:zinc ion binding"/>
    <property type="evidence" value="ECO:0007669"/>
    <property type="project" value="UniProtKB-KW"/>
</dbReference>
<dbReference type="Proteomes" id="UP001634394">
    <property type="component" value="Unassembled WGS sequence"/>
</dbReference>